<evidence type="ECO:0000313" key="1">
    <source>
        <dbReference type="EMBL" id="KRK94257.1"/>
    </source>
</evidence>
<proteinExistence type="predicted"/>
<dbReference type="PATRIC" id="fig|1423715.3.peg.225"/>
<dbReference type="EMBL" id="AZDV01000026">
    <property type="protein sequence ID" value="KRK94257.1"/>
    <property type="molecule type" value="Genomic_DNA"/>
</dbReference>
<gene>
    <name evidence="1" type="ORF">FD25_GL000210</name>
</gene>
<dbReference type="OrthoDB" id="9920449at2"/>
<organism evidence="1 2">
    <name type="scientific">Levilactobacillus acidifarinae DSM 19394 = JCM 15949</name>
    <dbReference type="NCBI Taxonomy" id="1423715"/>
    <lineage>
        <taxon>Bacteria</taxon>
        <taxon>Bacillati</taxon>
        <taxon>Bacillota</taxon>
        <taxon>Bacilli</taxon>
        <taxon>Lactobacillales</taxon>
        <taxon>Lactobacillaceae</taxon>
        <taxon>Levilactobacillus</taxon>
    </lineage>
</organism>
<dbReference type="AlphaFoldDB" id="A0A0R1LN88"/>
<dbReference type="Proteomes" id="UP000051955">
    <property type="component" value="Unassembled WGS sequence"/>
</dbReference>
<accession>A0A0R1LN88</accession>
<reference evidence="1 2" key="1">
    <citation type="journal article" date="2015" name="Genome Announc.">
        <title>Expanding the biotechnology potential of lactobacilli through comparative genomics of 213 strains and associated genera.</title>
        <authorList>
            <person name="Sun Z."/>
            <person name="Harris H.M."/>
            <person name="McCann A."/>
            <person name="Guo C."/>
            <person name="Argimon S."/>
            <person name="Zhang W."/>
            <person name="Yang X."/>
            <person name="Jeffery I.B."/>
            <person name="Cooney J.C."/>
            <person name="Kagawa T.F."/>
            <person name="Liu W."/>
            <person name="Song Y."/>
            <person name="Salvetti E."/>
            <person name="Wrobel A."/>
            <person name="Rasinkangas P."/>
            <person name="Parkhill J."/>
            <person name="Rea M.C."/>
            <person name="O'Sullivan O."/>
            <person name="Ritari J."/>
            <person name="Douillard F.P."/>
            <person name="Paul Ross R."/>
            <person name="Yang R."/>
            <person name="Briner A.E."/>
            <person name="Felis G.E."/>
            <person name="de Vos W.M."/>
            <person name="Barrangou R."/>
            <person name="Klaenhammer T.R."/>
            <person name="Caufield P.W."/>
            <person name="Cui Y."/>
            <person name="Zhang H."/>
            <person name="O'Toole P.W."/>
        </authorList>
    </citation>
    <scope>NUCLEOTIDE SEQUENCE [LARGE SCALE GENOMIC DNA]</scope>
    <source>
        <strain evidence="1 2">DSM 19394</strain>
    </source>
</reference>
<sequence>MALAINTSLTLNATSKDANDKVVANFYASVGPTNANNSLQMTIVDRDLFAANKDAVKADLQTFIDNFWSKYTTDSTD</sequence>
<name>A0A0R1LN88_9LACO</name>
<evidence type="ECO:0000313" key="2">
    <source>
        <dbReference type="Proteomes" id="UP000051955"/>
    </source>
</evidence>
<dbReference type="RefSeq" id="WP_057803091.1">
    <property type="nucleotide sequence ID" value="NZ_AZDV01000026.1"/>
</dbReference>
<dbReference type="STRING" id="1423715.FD25_GL000210"/>
<protein>
    <submittedName>
        <fullName evidence="1">Uncharacterized protein</fullName>
    </submittedName>
</protein>
<keyword evidence="2" id="KW-1185">Reference proteome</keyword>
<comment type="caution">
    <text evidence="1">The sequence shown here is derived from an EMBL/GenBank/DDBJ whole genome shotgun (WGS) entry which is preliminary data.</text>
</comment>